<protein>
    <submittedName>
        <fullName evidence="1">Uncharacterized protein</fullName>
    </submittedName>
</protein>
<reference evidence="1 2" key="1">
    <citation type="submission" date="2016-10" db="EMBL/GenBank/DDBJ databases">
        <authorList>
            <person name="Varghese N."/>
            <person name="Submissions S."/>
        </authorList>
    </citation>
    <scope>NUCLEOTIDE SEQUENCE [LARGE SCALE GENOMIC DNA]</scope>
    <source>
        <strain evidence="1 2">Nl1</strain>
    </source>
</reference>
<sequence>MQPCAAKTVQFTCSEFTHKMKINKISLLIIVKPINEWSTIGLRIIT</sequence>
<dbReference type="Proteomes" id="UP000183471">
    <property type="component" value="Unassembled WGS sequence"/>
</dbReference>
<gene>
    <name evidence="1" type="ORF">SAMN05216402_3211</name>
</gene>
<evidence type="ECO:0000313" key="2">
    <source>
        <dbReference type="Proteomes" id="UP000183471"/>
    </source>
</evidence>
<dbReference type="EMBL" id="FNKY01000001">
    <property type="protein sequence ID" value="SDR00426.1"/>
    <property type="molecule type" value="Genomic_DNA"/>
</dbReference>
<organism evidence="1 2">
    <name type="scientific">Nitrosospira multiformis</name>
    <dbReference type="NCBI Taxonomy" id="1231"/>
    <lineage>
        <taxon>Bacteria</taxon>
        <taxon>Pseudomonadati</taxon>
        <taxon>Pseudomonadota</taxon>
        <taxon>Betaproteobacteria</taxon>
        <taxon>Nitrosomonadales</taxon>
        <taxon>Nitrosomonadaceae</taxon>
        <taxon>Nitrosospira</taxon>
    </lineage>
</organism>
<keyword evidence="2" id="KW-1185">Reference proteome</keyword>
<evidence type="ECO:0000313" key="1">
    <source>
        <dbReference type="EMBL" id="SDR00426.1"/>
    </source>
</evidence>
<accession>A0ABY0TL65</accession>
<comment type="caution">
    <text evidence="1">The sequence shown here is derived from an EMBL/GenBank/DDBJ whole genome shotgun (WGS) entry which is preliminary data.</text>
</comment>
<name>A0ABY0TL65_9PROT</name>
<proteinExistence type="predicted"/>